<gene>
    <name evidence="1" type="ORF">SI859A1_00090</name>
</gene>
<keyword evidence="2" id="KW-1185">Reference proteome</keyword>
<proteinExistence type="predicted"/>
<organism evidence="1 2">
    <name type="scientific">Aurantimonas manganoxydans (strain ATCC BAA-1229 / DSM 21871 / SI85-9A1)</name>
    <dbReference type="NCBI Taxonomy" id="287752"/>
    <lineage>
        <taxon>Bacteria</taxon>
        <taxon>Pseudomonadati</taxon>
        <taxon>Pseudomonadota</taxon>
        <taxon>Alphaproteobacteria</taxon>
        <taxon>Hyphomicrobiales</taxon>
        <taxon>Aurantimonadaceae</taxon>
        <taxon>Aurantimonas</taxon>
    </lineage>
</organism>
<accession>Q1YDH7</accession>
<protein>
    <submittedName>
        <fullName evidence="1">Uncharacterized protein</fullName>
    </submittedName>
</protein>
<name>Q1YDH7_AURMS</name>
<evidence type="ECO:0000313" key="1">
    <source>
        <dbReference type="EMBL" id="EAS48320.1"/>
    </source>
</evidence>
<reference evidence="1 2" key="1">
    <citation type="journal article" date="2008" name="Appl. Environ. Microbiol.">
        <title>Genomic insights into Mn(II) oxidation by the marine alphaproteobacterium Aurantimonas sp. strain SI85-9A1.</title>
        <authorList>
            <person name="Dick G.J."/>
            <person name="Podell S."/>
            <person name="Johnson H.A."/>
            <person name="Rivera-Espinoza Y."/>
            <person name="Bernier-Latmani R."/>
            <person name="McCarthy J.K."/>
            <person name="Torpey J.W."/>
            <person name="Clement B.G."/>
            <person name="Gaasterland T."/>
            <person name="Tebo B.M."/>
        </authorList>
    </citation>
    <scope>NUCLEOTIDE SEQUENCE [LARGE SCALE GENOMIC DNA]</scope>
    <source>
        <strain evidence="1 2">SI85-9A1</strain>
    </source>
</reference>
<evidence type="ECO:0000313" key="2">
    <source>
        <dbReference type="Proteomes" id="UP000000321"/>
    </source>
</evidence>
<dbReference type="AlphaFoldDB" id="Q1YDH7"/>
<dbReference type="Proteomes" id="UP000000321">
    <property type="component" value="Unassembled WGS sequence"/>
</dbReference>
<dbReference type="EMBL" id="AAPJ01000013">
    <property type="protein sequence ID" value="EAS48320.1"/>
    <property type="molecule type" value="Genomic_DNA"/>
</dbReference>
<sequence length="158" mass="17022">MAQSARCAGRLGMSEHRDQLGRFKPGAPGRKPGALGRAPKMLLAQVRAMGPTAVEKLWEAVHAGERWAVEAVLGYVLPRDRVIELDRPAAEDVREALASGDLSASEASDLTSALVRLHALEAAERSNARKTISVDYTVRIDDDDDSAAEKYKAMIGAE</sequence>
<comment type="caution">
    <text evidence="1">The sequence shown here is derived from an EMBL/GenBank/DDBJ whole genome shotgun (WGS) entry which is preliminary data.</text>
</comment>
<dbReference type="HOGENOM" id="CLU_1667395_0_0_5"/>
<dbReference type="BioCyc" id="AURANTIMONAS:SI859A1_00090-MONOMER"/>